<name>A0A2G0N939_9GAMM</name>
<evidence type="ECO:0000313" key="2">
    <source>
        <dbReference type="Proteomes" id="UP000224607"/>
    </source>
</evidence>
<comment type="caution">
    <text evidence="1">The sequence shown here is derived from an EMBL/GenBank/DDBJ whole genome shotgun (WGS) entry which is preliminary data.</text>
</comment>
<gene>
    <name evidence="1" type="ORF">Xmau_04569</name>
</gene>
<keyword evidence="2" id="KW-1185">Reference proteome</keyword>
<protein>
    <submittedName>
        <fullName evidence="1">Uncharacterized protein</fullName>
    </submittedName>
</protein>
<sequence>MSVDRRLDSPLAALGTRGGRHFIDTTAFRHLLNFGAQQRIFTVSGQFGFIIRQGNATCGTTDRLAVFIRQFQADNGLGLAISHHGFIGGFKTGACRIDGRSGHQDLGFYPLRGIALRIIGHTGQAVGIVAFRLIRWQGQQVMSAAAHCFCGQTVCRCPCSCGFQLTAPTHQITGVPNDIFQLMLGADCNIQRNNGPATSDNPGFHHQADQNFLAIFQHNLVITIDQIIAPALQGALEGHGIGINLF</sequence>
<dbReference type="Proteomes" id="UP000224607">
    <property type="component" value="Unassembled WGS sequence"/>
</dbReference>
<organism evidence="1 2">
    <name type="scientific">Xenorhabdus mauleonii</name>
    <dbReference type="NCBI Taxonomy" id="351675"/>
    <lineage>
        <taxon>Bacteria</taxon>
        <taxon>Pseudomonadati</taxon>
        <taxon>Pseudomonadota</taxon>
        <taxon>Gammaproteobacteria</taxon>
        <taxon>Enterobacterales</taxon>
        <taxon>Morganellaceae</taxon>
        <taxon>Xenorhabdus</taxon>
    </lineage>
</organism>
<reference evidence="1 2" key="1">
    <citation type="journal article" date="2017" name="Nat. Microbiol.">
        <title>Natural product diversity associated with the nematode symbionts Photorhabdus and Xenorhabdus.</title>
        <authorList>
            <person name="Tobias N.J."/>
            <person name="Wolff H."/>
            <person name="Djahanschiri B."/>
            <person name="Grundmann F."/>
            <person name="Kronenwerth M."/>
            <person name="Shi Y.M."/>
            <person name="Simonyi S."/>
            <person name="Grun P."/>
            <person name="Shapiro-Ilan D."/>
            <person name="Pidot S.J."/>
            <person name="Stinear T.P."/>
            <person name="Ebersberger I."/>
            <person name="Bode H.B."/>
        </authorList>
    </citation>
    <scope>NUCLEOTIDE SEQUENCE [LARGE SCALE GENOMIC DNA]</scope>
    <source>
        <strain evidence="1 2">DSM 17908</strain>
    </source>
</reference>
<dbReference type="EMBL" id="NITY01000063">
    <property type="protein sequence ID" value="PHM31212.1"/>
    <property type="molecule type" value="Genomic_DNA"/>
</dbReference>
<proteinExistence type="predicted"/>
<accession>A0A2G0N939</accession>
<evidence type="ECO:0000313" key="1">
    <source>
        <dbReference type="EMBL" id="PHM31212.1"/>
    </source>
</evidence>